<reference evidence="1 2" key="1">
    <citation type="journal article" date="2010" name="Plant Cell">
        <title>The Chlorella variabilis NC64A genome reveals adaptation to photosymbiosis, coevolution with viruses, and cryptic sex.</title>
        <authorList>
            <person name="Blanc G."/>
            <person name="Duncan G."/>
            <person name="Agarkova I."/>
            <person name="Borodovsky M."/>
            <person name="Gurnon J."/>
            <person name="Kuo A."/>
            <person name="Lindquist E."/>
            <person name="Lucas S."/>
            <person name="Pangilinan J."/>
            <person name="Polle J."/>
            <person name="Salamov A."/>
            <person name="Terry A."/>
            <person name="Yamada T."/>
            <person name="Dunigan D.D."/>
            <person name="Grigoriev I.V."/>
            <person name="Claverie J.M."/>
            <person name="Van Etten J.L."/>
        </authorList>
    </citation>
    <scope>NUCLEOTIDE SEQUENCE [LARGE SCALE GENOMIC DNA]</scope>
    <source>
        <strain evidence="1 2">NC64A</strain>
    </source>
</reference>
<dbReference type="KEGG" id="cvr:CHLNCDRAFT_33659"/>
<dbReference type="OrthoDB" id="10500621at2759"/>
<dbReference type="EMBL" id="GL433835">
    <property type="protein sequence ID" value="EFN60139.1"/>
    <property type="molecule type" value="Genomic_DNA"/>
</dbReference>
<dbReference type="GeneID" id="17359566"/>
<proteinExistence type="predicted"/>
<gene>
    <name evidence="1" type="ORF">CHLNCDRAFT_33659</name>
</gene>
<accession>E1Z3B2</accession>
<evidence type="ECO:0000313" key="2">
    <source>
        <dbReference type="Proteomes" id="UP000008141"/>
    </source>
</evidence>
<sequence>MAGGSHTISACCTGLSVSWAASGAARRPRSAGRNVCSTCPLASSADVRQGLTAAAPGASRRLPAAATHRRPLSRPGAFCPDFRASPTYAPDPEEAVSYKYRGLPPPALHQAFCAEHPGLLEAVAGAAQGMAPATAAQLLRMLQAELPPALNDVAPGGDCVLVAITPGLLPLLERAGDCCEASLRGGELALAAAAARAALSLLSCLRFGCGESAAPYAAVAVRCKQALKAAYDAGAIIAQEDVVELEAACARASSWLWLTPYAGQRYASAVGVFVSSGWASAELAVRYAEAYSRLLTCGRYQAVEHKYVRVVRAAMGHRLSLEQTERLLSAAQRLPVEMSIALALQARSQPAADWHSQLLRMHQEREQERLQRRRLQHTLANRSA</sequence>
<dbReference type="AlphaFoldDB" id="E1Z3B2"/>
<keyword evidence="2" id="KW-1185">Reference proteome</keyword>
<organism evidence="2">
    <name type="scientific">Chlorella variabilis</name>
    <name type="common">Green alga</name>
    <dbReference type="NCBI Taxonomy" id="554065"/>
    <lineage>
        <taxon>Eukaryota</taxon>
        <taxon>Viridiplantae</taxon>
        <taxon>Chlorophyta</taxon>
        <taxon>core chlorophytes</taxon>
        <taxon>Trebouxiophyceae</taxon>
        <taxon>Chlorellales</taxon>
        <taxon>Chlorellaceae</taxon>
        <taxon>Chlorella clade</taxon>
        <taxon>Chlorella</taxon>
    </lineage>
</organism>
<protein>
    <submittedName>
        <fullName evidence="1">Expressed protein</fullName>
    </submittedName>
</protein>
<feature type="non-terminal residue" evidence="1">
    <location>
        <position position="384"/>
    </location>
</feature>
<dbReference type="STRING" id="554065.E1Z3B2"/>
<evidence type="ECO:0000313" key="1">
    <source>
        <dbReference type="EMBL" id="EFN60139.1"/>
    </source>
</evidence>
<name>E1Z3B2_CHLVA</name>
<dbReference type="InParanoid" id="E1Z3B2"/>
<dbReference type="Proteomes" id="UP000008141">
    <property type="component" value="Unassembled WGS sequence"/>
</dbReference>
<dbReference type="RefSeq" id="XP_005852241.1">
    <property type="nucleotide sequence ID" value="XM_005852179.1"/>
</dbReference>